<dbReference type="GO" id="GO:0005524">
    <property type="term" value="F:ATP binding"/>
    <property type="evidence" value="ECO:0007669"/>
    <property type="project" value="InterPro"/>
</dbReference>
<organism evidence="1 2">
    <name type="scientific">Glycomyces harbinensis</name>
    <dbReference type="NCBI Taxonomy" id="58114"/>
    <lineage>
        <taxon>Bacteria</taxon>
        <taxon>Bacillati</taxon>
        <taxon>Actinomycetota</taxon>
        <taxon>Actinomycetes</taxon>
        <taxon>Glycomycetales</taxon>
        <taxon>Glycomycetaceae</taxon>
        <taxon>Glycomyces</taxon>
    </lineage>
</organism>
<sequence>MKQSDKNRLIVAAAGSGKTQHIIDSALANRNDKCLIVTYTTSNRNQLLNRIVKKIGFVPSNIHVLGWFDFLINQCSKPYQAAVIGKVNHIRSLHLQGQDQYAPKSQKLRFYFDRDRDMYGYRVAQFACEANTYTDGQVLSRLEDMYDHIYVDEVQDLAGYDLDFLEILFSSSLSVTLVGDPRQCIYQTNNSARYSKYRFAKIMDYFDIQASKARVSIDWMDTSWRCNQAICNWSDSLFPALKPTTSLNAKQTGHDGLFTILREDIPKYIDQFQPTLLRYDAKSDTLGIPATNFGVSKGNTFDRVLVFPSSGMSAKLRADDMAGLTDILRGKLYVAVTRARYSATLVVPSEIQGYPLWRPSS</sequence>
<keyword evidence="1" id="KW-0347">Helicase</keyword>
<evidence type="ECO:0000313" key="2">
    <source>
        <dbReference type="Proteomes" id="UP000198949"/>
    </source>
</evidence>
<dbReference type="GO" id="GO:0003677">
    <property type="term" value="F:DNA binding"/>
    <property type="evidence" value="ECO:0007669"/>
    <property type="project" value="InterPro"/>
</dbReference>
<dbReference type="Pfam" id="PF13245">
    <property type="entry name" value="AAA_19"/>
    <property type="match status" value="1"/>
</dbReference>
<dbReference type="GO" id="GO:0000725">
    <property type="term" value="P:recombinational repair"/>
    <property type="evidence" value="ECO:0007669"/>
    <property type="project" value="TreeGrafter"/>
</dbReference>
<keyword evidence="1" id="KW-0547">Nucleotide-binding</keyword>
<dbReference type="InterPro" id="IPR027417">
    <property type="entry name" value="P-loop_NTPase"/>
</dbReference>
<accession>A0A1G7BK39</accession>
<keyword evidence="1" id="KW-0378">Hydrolase</keyword>
<proteinExistence type="predicted"/>
<keyword evidence="1" id="KW-0067">ATP-binding</keyword>
<name>A0A1G7BK39_9ACTN</name>
<reference evidence="2" key="1">
    <citation type="submission" date="2016-10" db="EMBL/GenBank/DDBJ databases">
        <authorList>
            <person name="Varghese N."/>
            <person name="Submissions S."/>
        </authorList>
    </citation>
    <scope>NUCLEOTIDE SEQUENCE [LARGE SCALE GENOMIC DNA]</scope>
    <source>
        <strain evidence="2">CGMCC 4.3516</strain>
    </source>
</reference>
<evidence type="ECO:0000313" key="1">
    <source>
        <dbReference type="EMBL" id="SDE27307.1"/>
    </source>
</evidence>
<dbReference type="Gene3D" id="3.40.50.300">
    <property type="entry name" value="P-loop containing nucleotide triphosphate hydrolases"/>
    <property type="match status" value="1"/>
</dbReference>
<dbReference type="EMBL" id="FNAD01000017">
    <property type="protein sequence ID" value="SDE27307.1"/>
    <property type="molecule type" value="Genomic_DNA"/>
</dbReference>
<dbReference type="PANTHER" id="PTHR11070:SF2">
    <property type="entry name" value="ATP-DEPENDENT DNA HELICASE SRS2"/>
    <property type="match status" value="1"/>
</dbReference>
<dbReference type="STRING" id="58114.SAMN05216270_1172"/>
<keyword evidence="2" id="KW-1185">Reference proteome</keyword>
<dbReference type="RefSeq" id="WP_177155058.1">
    <property type="nucleotide sequence ID" value="NZ_FNAD01000017.1"/>
</dbReference>
<dbReference type="PANTHER" id="PTHR11070">
    <property type="entry name" value="UVRD / RECB / PCRA DNA HELICASE FAMILY MEMBER"/>
    <property type="match status" value="1"/>
</dbReference>
<dbReference type="Proteomes" id="UP000198949">
    <property type="component" value="Unassembled WGS sequence"/>
</dbReference>
<dbReference type="AlphaFoldDB" id="A0A1G7BK39"/>
<protein>
    <submittedName>
        <fullName evidence="1">UvrD/REP helicase N-terminal domain-containing protein</fullName>
    </submittedName>
</protein>
<dbReference type="InterPro" id="IPR000212">
    <property type="entry name" value="DNA_helicase_UvrD/REP"/>
</dbReference>
<dbReference type="SUPFAM" id="SSF52540">
    <property type="entry name" value="P-loop containing nucleoside triphosphate hydrolases"/>
    <property type="match status" value="1"/>
</dbReference>
<dbReference type="GO" id="GO:0043138">
    <property type="term" value="F:3'-5' DNA helicase activity"/>
    <property type="evidence" value="ECO:0007669"/>
    <property type="project" value="TreeGrafter"/>
</dbReference>
<gene>
    <name evidence="1" type="ORF">SAMN05216270_1172</name>
</gene>